<evidence type="ECO:0000256" key="1">
    <source>
        <dbReference type="SAM" id="Coils"/>
    </source>
</evidence>
<dbReference type="AlphaFoldDB" id="A0A0C9TRL3"/>
<feature type="coiled-coil region" evidence="1">
    <location>
        <begin position="262"/>
        <end position="322"/>
    </location>
</feature>
<keyword evidence="4" id="KW-1185">Reference proteome</keyword>
<evidence type="ECO:0000313" key="4">
    <source>
        <dbReference type="Proteomes" id="UP000054279"/>
    </source>
</evidence>
<feature type="region of interest" description="Disordered" evidence="2">
    <location>
        <begin position="1"/>
        <end position="58"/>
    </location>
</feature>
<name>A0A0C9TRL3_SPHS4</name>
<sequence length="339" mass="38872">MVQTHSTAHQDKASKQGKLPTWDCESGSLPPSQDLAHSNAGEVESQRSSSPVEESEGPLSIEEISVSNHQLQNASSPQWKPWQDHFLPSEALNLRPFLEHRRDTQHAWDCLANVLRKDSKRTGVEINRTGSACRHRFYKIIDAHWKSEMKSLQKTGTEEEVDEHIKNITKLVSLIDAHDDAKLHKASTEKQQKSTEQQAALDLWKSSMMGMVNCNTLSDVSELEDAAIREQQGQRKVYFTTLFNEQCSHGHSCLQQMPEKHQDEDEKLLQEVRAQEDEWQKEIVGGLDKLTGSITALADLHKAQMEQEVQRQMKERNRESQMFELMKVFAQQKNNWCTF</sequence>
<proteinExistence type="predicted"/>
<accession>A0A0C9TRL3</accession>
<evidence type="ECO:0000313" key="3">
    <source>
        <dbReference type="EMBL" id="KIJ24504.1"/>
    </source>
</evidence>
<dbReference type="OrthoDB" id="3265199at2759"/>
<keyword evidence="1" id="KW-0175">Coiled coil</keyword>
<protein>
    <recommendedName>
        <fullName evidence="5">Myb-like domain-containing protein</fullName>
    </recommendedName>
</protein>
<evidence type="ECO:0008006" key="5">
    <source>
        <dbReference type="Google" id="ProtNLM"/>
    </source>
</evidence>
<dbReference type="HOGENOM" id="CLU_054814_0_0_1"/>
<gene>
    <name evidence="3" type="ORF">M422DRAFT_274704</name>
</gene>
<dbReference type="EMBL" id="KN837483">
    <property type="protein sequence ID" value="KIJ24504.1"/>
    <property type="molecule type" value="Genomic_DNA"/>
</dbReference>
<dbReference type="Proteomes" id="UP000054279">
    <property type="component" value="Unassembled WGS sequence"/>
</dbReference>
<reference evidence="3 4" key="1">
    <citation type="submission" date="2014-06" db="EMBL/GenBank/DDBJ databases">
        <title>Evolutionary Origins and Diversification of the Mycorrhizal Mutualists.</title>
        <authorList>
            <consortium name="DOE Joint Genome Institute"/>
            <consortium name="Mycorrhizal Genomics Consortium"/>
            <person name="Kohler A."/>
            <person name="Kuo A."/>
            <person name="Nagy L.G."/>
            <person name="Floudas D."/>
            <person name="Copeland A."/>
            <person name="Barry K.W."/>
            <person name="Cichocki N."/>
            <person name="Veneault-Fourrey C."/>
            <person name="LaButti K."/>
            <person name="Lindquist E.A."/>
            <person name="Lipzen A."/>
            <person name="Lundell T."/>
            <person name="Morin E."/>
            <person name="Murat C."/>
            <person name="Riley R."/>
            <person name="Ohm R."/>
            <person name="Sun H."/>
            <person name="Tunlid A."/>
            <person name="Henrissat B."/>
            <person name="Grigoriev I.V."/>
            <person name="Hibbett D.S."/>
            <person name="Martin F."/>
        </authorList>
    </citation>
    <scope>NUCLEOTIDE SEQUENCE [LARGE SCALE GENOMIC DNA]</scope>
    <source>
        <strain evidence="3 4">SS14</strain>
    </source>
</reference>
<evidence type="ECO:0000256" key="2">
    <source>
        <dbReference type="SAM" id="MobiDB-lite"/>
    </source>
</evidence>
<organism evidence="3 4">
    <name type="scientific">Sphaerobolus stellatus (strain SS14)</name>
    <dbReference type="NCBI Taxonomy" id="990650"/>
    <lineage>
        <taxon>Eukaryota</taxon>
        <taxon>Fungi</taxon>
        <taxon>Dikarya</taxon>
        <taxon>Basidiomycota</taxon>
        <taxon>Agaricomycotina</taxon>
        <taxon>Agaricomycetes</taxon>
        <taxon>Phallomycetidae</taxon>
        <taxon>Geastrales</taxon>
        <taxon>Sphaerobolaceae</taxon>
        <taxon>Sphaerobolus</taxon>
    </lineage>
</organism>